<dbReference type="PANTHER" id="PTHR16263:SF4">
    <property type="entry name" value="TETRATRICOPEPTIDE REPEAT PROTEIN 38"/>
    <property type="match status" value="1"/>
</dbReference>
<evidence type="ECO:0000313" key="6">
    <source>
        <dbReference type="Proteomes" id="UP000198287"/>
    </source>
</evidence>
<dbReference type="OrthoDB" id="1427555at2759"/>
<protein>
    <recommendedName>
        <fullName evidence="2">Tetratricopeptide repeat protein 38</fullName>
    </recommendedName>
</protein>
<accession>A0A226F0C3</accession>
<dbReference type="SUPFAM" id="SSF48452">
    <property type="entry name" value="TPR-like"/>
    <property type="match status" value="1"/>
</dbReference>
<proteinExistence type="inferred from homology"/>
<dbReference type="OMA" id="YAFNDVH"/>
<dbReference type="Proteomes" id="UP000198287">
    <property type="component" value="Unassembled WGS sequence"/>
</dbReference>
<evidence type="ECO:0000256" key="3">
    <source>
        <dbReference type="ARBA" id="ARBA00022737"/>
    </source>
</evidence>
<comment type="similarity">
    <text evidence="1">Belongs to the TTC38 family.</text>
</comment>
<evidence type="ECO:0000256" key="2">
    <source>
        <dbReference type="ARBA" id="ARBA00019992"/>
    </source>
</evidence>
<dbReference type="InterPro" id="IPR011990">
    <property type="entry name" value="TPR-like_helical_dom_sf"/>
</dbReference>
<dbReference type="PANTHER" id="PTHR16263">
    <property type="entry name" value="TETRATRICOPEPTIDE REPEAT PROTEIN 38"/>
    <property type="match status" value="1"/>
</dbReference>
<reference evidence="5 6" key="1">
    <citation type="submission" date="2015-12" db="EMBL/GenBank/DDBJ databases">
        <title>The genome of Folsomia candida.</title>
        <authorList>
            <person name="Faddeeva A."/>
            <person name="Derks M.F."/>
            <person name="Anvar Y."/>
            <person name="Smit S."/>
            <person name="Van Straalen N."/>
            <person name="Roelofs D."/>
        </authorList>
    </citation>
    <scope>NUCLEOTIDE SEQUENCE [LARGE SCALE GENOMIC DNA]</scope>
    <source>
        <strain evidence="5 6">VU population</strain>
        <tissue evidence="5">Whole body</tissue>
    </source>
</reference>
<comment type="caution">
    <text evidence="5">The sequence shown here is derived from an EMBL/GenBank/DDBJ whole genome shotgun (WGS) entry which is preliminary data.</text>
</comment>
<dbReference type="EMBL" id="LNIX01000001">
    <property type="protein sequence ID" value="OXA63253.1"/>
    <property type="molecule type" value="Genomic_DNA"/>
</dbReference>
<gene>
    <name evidence="5" type="ORF">Fcan01_03765</name>
</gene>
<keyword evidence="3" id="KW-0677">Repeat</keyword>
<evidence type="ECO:0000256" key="1">
    <source>
        <dbReference type="ARBA" id="ARBA00005857"/>
    </source>
</evidence>
<keyword evidence="6" id="KW-1185">Reference proteome</keyword>
<keyword evidence="4" id="KW-0802">TPR repeat</keyword>
<evidence type="ECO:0000313" key="5">
    <source>
        <dbReference type="EMBL" id="OXA63253.1"/>
    </source>
</evidence>
<organism evidence="5 6">
    <name type="scientific">Folsomia candida</name>
    <name type="common">Springtail</name>
    <dbReference type="NCBI Taxonomy" id="158441"/>
    <lineage>
        <taxon>Eukaryota</taxon>
        <taxon>Metazoa</taxon>
        <taxon>Ecdysozoa</taxon>
        <taxon>Arthropoda</taxon>
        <taxon>Hexapoda</taxon>
        <taxon>Collembola</taxon>
        <taxon>Entomobryomorpha</taxon>
        <taxon>Isotomoidea</taxon>
        <taxon>Isotomidae</taxon>
        <taxon>Proisotominae</taxon>
        <taxon>Folsomia</taxon>
    </lineage>
</organism>
<name>A0A226F0C3_FOLCA</name>
<dbReference type="InterPro" id="IPR033891">
    <property type="entry name" value="TTC38"/>
</dbReference>
<sequence length="485" mass="54483">MGTRHEWRDCKAWADQGLPLGTVSNEAAKLYDACITQLVGWFDDPIVGGIVTSMEKMVSADPEFGNTVQIIINLLKVYFKSVFIHSKVLGRVFNFGLRLMGTLESISSSQSMRTEYEALEALMDSRKGSLSSRELLHIEAVLLWARGKVSLAVRLWEEILLDFPTDIHALKLANISYLYLGQPDQLRDANARVLPAWEAQRPPLTSFVYGLYSYGLEETNEYRKAELYARKALAERPSDGWATHTIAHVFDMEGRITEGLQFMNSTVQEWEKSNHVACHNHWHVALYHVENEDYDSAGLVLEEKVLPMAKANGTMLDILDTTSLIYRLNILNPSSVKSFHWEEAFGLSKSHSKSHVSTFNDVHFMMAFAGSKSSSGVVEEMLESVPISGGELVDHATLTKPLLQAIVDFRDEKYADVVGVLEPLRYRLIQIGGSHAQRDVFNLMLIVAALKSNSSKHKGLARALIHEREATKATPLTRKFKNMVI</sequence>
<evidence type="ECO:0000256" key="4">
    <source>
        <dbReference type="ARBA" id="ARBA00022803"/>
    </source>
</evidence>
<dbReference type="AlphaFoldDB" id="A0A226F0C3"/>
<dbReference type="CDD" id="cd05804">
    <property type="entry name" value="StaR_like"/>
    <property type="match status" value="1"/>
</dbReference>
<dbReference type="Gene3D" id="1.25.40.10">
    <property type="entry name" value="Tetratricopeptide repeat domain"/>
    <property type="match status" value="1"/>
</dbReference>